<dbReference type="EMBL" id="JAUCBP010000007">
    <property type="protein sequence ID" value="MDM7860697.1"/>
    <property type="molecule type" value="Genomic_DNA"/>
</dbReference>
<dbReference type="PANTHER" id="PTHR30126">
    <property type="entry name" value="HTH-TYPE TRANSCRIPTIONAL REGULATOR"/>
    <property type="match status" value="1"/>
</dbReference>
<dbReference type="InterPro" id="IPR036388">
    <property type="entry name" value="WH-like_DNA-bd_sf"/>
</dbReference>
<dbReference type="Pfam" id="PF00126">
    <property type="entry name" value="HTH_1"/>
    <property type="match status" value="1"/>
</dbReference>
<comment type="similarity">
    <text evidence="1">Belongs to the LysR transcriptional regulatory family.</text>
</comment>
<name>A0ABT7SWX8_9ALTE</name>
<dbReference type="PRINTS" id="PR00039">
    <property type="entry name" value="HTHLYSR"/>
</dbReference>
<dbReference type="PANTHER" id="PTHR30126:SF21">
    <property type="entry name" value="TRANSCRIPTIONAL REGULATOR-RELATED"/>
    <property type="match status" value="1"/>
</dbReference>
<evidence type="ECO:0000256" key="1">
    <source>
        <dbReference type="ARBA" id="ARBA00009437"/>
    </source>
</evidence>
<dbReference type="Gene3D" id="1.10.10.10">
    <property type="entry name" value="Winged helix-like DNA-binding domain superfamily/Winged helix DNA-binding domain"/>
    <property type="match status" value="1"/>
</dbReference>
<protein>
    <submittedName>
        <fullName evidence="5">LysR family transcriptional regulator</fullName>
    </submittedName>
</protein>
<keyword evidence="6" id="KW-1185">Reference proteome</keyword>
<dbReference type="PROSITE" id="PS50931">
    <property type="entry name" value="HTH_LYSR"/>
    <property type="match status" value="1"/>
</dbReference>
<evidence type="ECO:0000256" key="3">
    <source>
        <dbReference type="ARBA" id="ARBA00023163"/>
    </source>
</evidence>
<sequence>MDIRFYSTFLEVSETRHFGKAAEKLFITQAAVSARIRSLEEFYATPLFTRDRNHIQLTLAGEKLLPFAKQLVATLQQSKQYLKTHTKARLRIATTEMSDTLLAKGIYEFAVSHHNQCSIKSDVLGSELISRYLHDSIIDIGFTTVPVKSDEIVSHCVFTSPLALYSAESGDSQPAINVRVRYPLKCDESLQQQFTFADEPAVETGNLQHAAQLATTLQTGVILPVLWAQHAKHVALHHQADATGEPIAVYACHLKQCSNEWVARCITAMSSKMSAWIS</sequence>
<dbReference type="InterPro" id="IPR036390">
    <property type="entry name" value="WH_DNA-bd_sf"/>
</dbReference>
<dbReference type="InterPro" id="IPR000847">
    <property type="entry name" value="LysR_HTH_N"/>
</dbReference>
<dbReference type="RefSeq" id="WP_289364988.1">
    <property type="nucleotide sequence ID" value="NZ_JAUCBP010000007.1"/>
</dbReference>
<evidence type="ECO:0000256" key="2">
    <source>
        <dbReference type="ARBA" id="ARBA00023015"/>
    </source>
</evidence>
<organism evidence="5 6">
    <name type="scientific">Alteromonas arenosi</name>
    <dbReference type="NCBI Taxonomy" id="3055817"/>
    <lineage>
        <taxon>Bacteria</taxon>
        <taxon>Pseudomonadati</taxon>
        <taxon>Pseudomonadota</taxon>
        <taxon>Gammaproteobacteria</taxon>
        <taxon>Alteromonadales</taxon>
        <taxon>Alteromonadaceae</taxon>
        <taxon>Alteromonas/Salinimonas group</taxon>
        <taxon>Alteromonas</taxon>
    </lineage>
</organism>
<keyword evidence="3" id="KW-0804">Transcription</keyword>
<comment type="caution">
    <text evidence="5">The sequence shown here is derived from an EMBL/GenBank/DDBJ whole genome shotgun (WGS) entry which is preliminary data.</text>
</comment>
<dbReference type="SUPFAM" id="SSF46785">
    <property type="entry name" value="Winged helix' DNA-binding domain"/>
    <property type="match status" value="1"/>
</dbReference>
<evidence type="ECO:0000259" key="4">
    <source>
        <dbReference type="PROSITE" id="PS50931"/>
    </source>
</evidence>
<proteinExistence type="inferred from homology"/>
<gene>
    <name evidence="5" type="ORF">QTP81_08820</name>
</gene>
<feature type="domain" description="HTH lysR-type" evidence="4">
    <location>
        <begin position="1"/>
        <end position="58"/>
    </location>
</feature>
<keyword evidence="2" id="KW-0805">Transcription regulation</keyword>
<evidence type="ECO:0000313" key="5">
    <source>
        <dbReference type="EMBL" id="MDM7860697.1"/>
    </source>
</evidence>
<reference evidence="5 6" key="1">
    <citation type="submission" date="2023-06" db="EMBL/GenBank/DDBJ databases">
        <title>Alteromonas sp. ASW11-36 isolated from intertidal sand.</title>
        <authorList>
            <person name="Li Y."/>
        </authorList>
    </citation>
    <scope>NUCLEOTIDE SEQUENCE [LARGE SCALE GENOMIC DNA]</scope>
    <source>
        <strain evidence="5 6">ASW11-36</strain>
    </source>
</reference>
<dbReference type="Proteomes" id="UP001234343">
    <property type="component" value="Unassembled WGS sequence"/>
</dbReference>
<evidence type="ECO:0000313" key="6">
    <source>
        <dbReference type="Proteomes" id="UP001234343"/>
    </source>
</evidence>
<accession>A0ABT7SWX8</accession>